<evidence type="ECO:0000313" key="3">
    <source>
        <dbReference type="Proteomes" id="UP000221165"/>
    </source>
</evidence>
<comment type="caution">
    <text evidence="2">The sequence shown here is derived from an EMBL/GenBank/DDBJ whole genome shotgun (WGS) entry which is preliminary data.</text>
</comment>
<protein>
    <submittedName>
        <fullName evidence="2">Uncharacterized protein</fullName>
    </submittedName>
</protein>
<dbReference type="AlphaFoldDB" id="A0A2C6KYJ1"/>
<evidence type="ECO:0000256" key="1">
    <source>
        <dbReference type="SAM" id="Phobius"/>
    </source>
</evidence>
<evidence type="ECO:0000313" key="2">
    <source>
        <dbReference type="EMBL" id="PHJ21002.1"/>
    </source>
</evidence>
<keyword evidence="1" id="KW-0472">Membrane</keyword>
<name>A0A2C6KYJ1_9APIC</name>
<reference evidence="2 3" key="1">
    <citation type="journal article" date="2017" name="Int. J. Parasitol.">
        <title>The genome of the protozoan parasite Cystoisospora suis and a reverse vaccinology approach to identify vaccine candidates.</title>
        <authorList>
            <person name="Palmieri N."/>
            <person name="Shrestha A."/>
            <person name="Ruttkowski B."/>
            <person name="Beck T."/>
            <person name="Vogl C."/>
            <person name="Tomley F."/>
            <person name="Blake D.P."/>
            <person name="Joachim A."/>
        </authorList>
    </citation>
    <scope>NUCLEOTIDE SEQUENCE [LARGE SCALE GENOMIC DNA]</scope>
    <source>
        <strain evidence="2 3">Wien I</strain>
    </source>
</reference>
<proteinExistence type="predicted"/>
<gene>
    <name evidence="2" type="ORF">CSUI_005160</name>
</gene>
<organism evidence="2 3">
    <name type="scientific">Cystoisospora suis</name>
    <dbReference type="NCBI Taxonomy" id="483139"/>
    <lineage>
        <taxon>Eukaryota</taxon>
        <taxon>Sar</taxon>
        <taxon>Alveolata</taxon>
        <taxon>Apicomplexa</taxon>
        <taxon>Conoidasida</taxon>
        <taxon>Coccidia</taxon>
        <taxon>Eucoccidiorida</taxon>
        <taxon>Eimeriorina</taxon>
        <taxon>Sarcocystidae</taxon>
        <taxon>Cystoisospora</taxon>
    </lineage>
</organism>
<dbReference type="EMBL" id="MIGC01002483">
    <property type="protein sequence ID" value="PHJ21002.1"/>
    <property type="molecule type" value="Genomic_DNA"/>
</dbReference>
<keyword evidence="1" id="KW-0812">Transmembrane</keyword>
<accession>A0A2C6KYJ1</accession>
<feature type="transmembrane region" description="Helical" evidence="1">
    <location>
        <begin position="21"/>
        <end position="40"/>
    </location>
</feature>
<sequence>MVKEKKVTRYPQTHRDFQNSSLILYLCLLKYMLIYIYFISRMDTYV</sequence>
<keyword evidence="1" id="KW-1133">Transmembrane helix</keyword>
<dbReference type="Proteomes" id="UP000221165">
    <property type="component" value="Unassembled WGS sequence"/>
</dbReference>
<keyword evidence="3" id="KW-1185">Reference proteome</keyword>
<dbReference type="RefSeq" id="XP_067922687.1">
    <property type="nucleotide sequence ID" value="XM_068065339.1"/>
</dbReference>
<dbReference type="GeneID" id="94428550"/>
<dbReference type="VEuPathDB" id="ToxoDB:CSUI_005160"/>